<name>A0AAV1HTJ7_9CHLO</name>
<dbReference type="InterPro" id="IPR039361">
    <property type="entry name" value="Cyclin"/>
</dbReference>
<dbReference type="InterPro" id="IPR004367">
    <property type="entry name" value="Cyclin_C-dom"/>
</dbReference>
<dbReference type="Pfam" id="PF02984">
    <property type="entry name" value="Cyclin_C"/>
    <property type="match status" value="1"/>
</dbReference>
<dbReference type="InterPro" id="IPR036915">
    <property type="entry name" value="Cyclin-like_sf"/>
</dbReference>
<dbReference type="Pfam" id="PF00134">
    <property type="entry name" value="Cyclin_N"/>
    <property type="match status" value="1"/>
</dbReference>
<keyword evidence="1" id="KW-0132">Cell division</keyword>
<evidence type="ECO:0000256" key="2">
    <source>
        <dbReference type="ARBA" id="ARBA00023127"/>
    </source>
</evidence>
<dbReference type="SMART" id="SM00385">
    <property type="entry name" value="CYCLIN"/>
    <property type="match status" value="2"/>
</dbReference>
<evidence type="ECO:0000256" key="3">
    <source>
        <dbReference type="ARBA" id="ARBA00023306"/>
    </source>
</evidence>
<protein>
    <submittedName>
        <fullName evidence="8">Uncharacterized protein</fullName>
    </submittedName>
</protein>
<dbReference type="FunFam" id="1.10.472.10:FF:000001">
    <property type="entry name" value="G2/mitotic-specific cyclin"/>
    <property type="match status" value="1"/>
</dbReference>
<evidence type="ECO:0000256" key="4">
    <source>
        <dbReference type="RuleBase" id="RU000383"/>
    </source>
</evidence>
<accession>A0AAV1HTJ7</accession>
<reference evidence="8 9" key="1">
    <citation type="submission" date="2023-10" db="EMBL/GenBank/DDBJ databases">
        <authorList>
            <person name="Maclean D."/>
            <person name="Macfadyen A."/>
        </authorList>
    </citation>
    <scope>NUCLEOTIDE SEQUENCE [LARGE SCALE GENOMIC DNA]</scope>
</reference>
<gene>
    <name evidence="8" type="ORF">CVIRNUC_001581</name>
</gene>
<feature type="domain" description="Cyclin C-terminal" evidence="7">
    <location>
        <begin position="289"/>
        <end position="412"/>
    </location>
</feature>
<dbReference type="SUPFAM" id="SSF47954">
    <property type="entry name" value="Cyclin-like"/>
    <property type="match status" value="2"/>
</dbReference>
<dbReference type="PROSITE" id="PS00292">
    <property type="entry name" value="CYCLINS"/>
    <property type="match status" value="1"/>
</dbReference>
<dbReference type="SMART" id="SM01332">
    <property type="entry name" value="Cyclin_C"/>
    <property type="match status" value="1"/>
</dbReference>
<keyword evidence="3" id="KW-0131">Cell cycle</keyword>
<keyword evidence="2 4" id="KW-0195">Cyclin</keyword>
<dbReference type="AlphaFoldDB" id="A0AAV1HTJ7"/>
<dbReference type="InterPro" id="IPR006671">
    <property type="entry name" value="Cyclin_N"/>
</dbReference>
<dbReference type="CDD" id="cd20537">
    <property type="entry name" value="CYCLIN_CCNO-like_rpt2"/>
    <property type="match status" value="1"/>
</dbReference>
<comment type="similarity">
    <text evidence="4">Belongs to the cyclin family.</text>
</comment>
<proteinExistence type="inferred from homology"/>
<dbReference type="Proteomes" id="UP001314263">
    <property type="component" value="Unassembled WGS sequence"/>
</dbReference>
<evidence type="ECO:0000313" key="8">
    <source>
        <dbReference type="EMBL" id="CAK0744886.1"/>
    </source>
</evidence>
<keyword evidence="9" id="KW-1185">Reference proteome</keyword>
<comment type="caution">
    <text evidence="8">The sequence shown here is derived from an EMBL/GenBank/DDBJ whole genome shotgun (WGS) entry which is preliminary data.</text>
</comment>
<evidence type="ECO:0000256" key="5">
    <source>
        <dbReference type="SAM" id="MobiDB-lite"/>
    </source>
</evidence>
<dbReference type="PANTHER" id="PTHR10177">
    <property type="entry name" value="CYCLINS"/>
    <property type="match status" value="1"/>
</dbReference>
<feature type="domain" description="Cyclin-like" evidence="6">
    <location>
        <begin position="195"/>
        <end position="280"/>
    </location>
</feature>
<sequence>MASSRDSDGQVALIGVQQILPMPHRHPGASVRHWQSADAINTCLKRSCVETLDCLRTPVKRSKDIAIPTQTYGNGPPRALSRRASGETHSPDCDCSQHSGSGALAFMSLASPRKNSVACIEACLQSDSSAGEETQVLDSSDQGALVPLETPDVLRRMCKAETEVRPGPNSLDNHGVEHGGPTGYIDAKMRAIAVSWLVEVTAEFDMHQETLFLAINLLDRFLSRTKGLPRSSLQLASVACELIAAKHEEERYPSVSGFTSIADNCFQMKDLIRMEGLVLQSLDFRVNAPTCFTFYSVLLRHLQPAAKTAALASYILELSVLEYSLVHRSAPLKAAGALMAAVSFQTKTLRPYMEEMEKLLGIKQQDVLQCAALMLRMHAAAFAEEDSEHPVWAIKDKYRDDRWHAVGLQAPLGSARAT</sequence>
<feature type="region of interest" description="Disordered" evidence="5">
    <location>
        <begin position="66"/>
        <end position="92"/>
    </location>
</feature>
<evidence type="ECO:0000259" key="6">
    <source>
        <dbReference type="SMART" id="SM00385"/>
    </source>
</evidence>
<dbReference type="InterPro" id="IPR013763">
    <property type="entry name" value="Cyclin-like_dom"/>
</dbReference>
<dbReference type="GO" id="GO:0051301">
    <property type="term" value="P:cell division"/>
    <property type="evidence" value="ECO:0007669"/>
    <property type="project" value="UniProtKB-KW"/>
</dbReference>
<dbReference type="EMBL" id="CAUYUE010000002">
    <property type="protein sequence ID" value="CAK0744886.1"/>
    <property type="molecule type" value="Genomic_DNA"/>
</dbReference>
<evidence type="ECO:0000313" key="9">
    <source>
        <dbReference type="Proteomes" id="UP001314263"/>
    </source>
</evidence>
<evidence type="ECO:0000259" key="7">
    <source>
        <dbReference type="SMART" id="SM01332"/>
    </source>
</evidence>
<evidence type="ECO:0000256" key="1">
    <source>
        <dbReference type="ARBA" id="ARBA00022618"/>
    </source>
</evidence>
<dbReference type="InterPro" id="IPR048258">
    <property type="entry name" value="Cyclins_cyclin-box"/>
</dbReference>
<feature type="domain" description="Cyclin-like" evidence="6">
    <location>
        <begin position="293"/>
        <end position="376"/>
    </location>
</feature>
<organism evidence="8 9">
    <name type="scientific">Coccomyxa viridis</name>
    <dbReference type="NCBI Taxonomy" id="1274662"/>
    <lineage>
        <taxon>Eukaryota</taxon>
        <taxon>Viridiplantae</taxon>
        <taxon>Chlorophyta</taxon>
        <taxon>core chlorophytes</taxon>
        <taxon>Trebouxiophyceae</taxon>
        <taxon>Trebouxiophyceae incertae sedis</taxon>
        <taxon>Coccomyxaceae</taxon>
        <taxon>Coccomyxa</taxon>
    </lineage>
</organism>
<dbReference type="Gene3D" id="1.10.472.10">
    <property type="entry name" value="Cyclin-like"/>
    <property type="match status" value="2"/>
</dbReference>